<keyword evidence="3" id="KW-1185">Reference proteome</keyword>
<dbReference type="AlphaFoldDB" id="A0ABD5YZE3"/>
<gene>
    <name evidence="2" type="ORF">ACFQJ9_03200</name>
</gene>
<feature type="transmembrane region" description="Helical" evidence="1">
    <location>
        <begin position="12"/>
        <end position="31"/>
    </location>
</feature>
<dbReference type="EMBL" id="JBHTAR010000004">
    <property type="protein sequence ID" value="MFC7198469.1"/>
    <property type="molecule type" value="Genomic_DNA"/>
</dbReference>
<keyword evidence="1" id="KW-1133">Transmembrane helix</keyword>
<evidence type="ECO:0000313" key="2">
    <source>
        <dbReference type="EMBL" id="MFC7198469.1"/>
    </source>
</evidence>
<dbReference type="RefSeq" id="WP_382215937.1">
    <property type="nucleotide sequence ID" value="NZ_JBHTAR010000004.1"/>
</dbReference>
<proteinExistence type="predicted"/>
<reference evidence="2 3" key="1">
    <citation type="journal article" date="2019" name="Int. J. Syst. Evol. Microbiol.">
        <title>The Global Catalogue of Microorganisms (GCM) 10K type strain sequencing project: providing services to taxonomists for standard genome sequencing and annotation.</title>
        <authorList>
            <consortium name="The Broad Institute Genomics Platform"/>
            <consortium name="The Broad Institute Genome Sequencing Center for Infectious Disease"/>
            <person name="Wu L."/>
            <person name="Ma J."/>
        </authorList>
    </citation>
    <scope>NUCLEOTIDE SEQUENCE [LARGE SCALE GENOMIC DNA]</scope>
    <source>
        <strain evidence="2 3">XZGYJ-43</strain>
    </source>
</reference>
<evidence type="ECO:0000256" key="1">
    <source>
        <dbReference type="SAM" id="Phobius"/>
    </source>
</evidence>
<keyword evidence="1" id="KW-0472">Membrane</keyword>
<comment type="caution">
    <text evidence="2">The sequence shown here is derived from an EMBL/GenBank/DDBJ whole genome shotgun (WGS) entry which is preliminary data.</text>
</comment>
<organism evidence="2 3">
    <name type="scientific">Halospeciosus flavus</name>
    <dbReference type="NCBI Taxonomy" id="3032283"/>
    <lineage>
        <taxon>Archaea</taxon>
        <taxon>Methanobacteriati</taxon>
        <taxon>Methanobacteriota</taxon>
        <taxon>Stenosarchaea group</taxon>
        <taxon>Halobacteria</taxon>
        <taxon>Halobacteriales</taxon>
        <taxon>Halobacteriaceae</taxon>
        <taxon>Halospeciosus</taxon>
    </lineage>
</organism>
<sequence>MPDQASLRGYGAVVVVGVAVVCAGVIALGFLMPDRLFESTVGLVGFFAAGLLMVVCAVLANLYDLRGILHEEFG</sequence>
<protein>
    <submittedName>
        <fullName evidence="2">Uncharacterized protein</fullName>
    </submittedName>
</protein>
<dbReference type="Proteomes" id="UP001596447">
    <property type="component" value="Unassembled WGS sequence"/>
</dbReference>
<feature type="transmembrane region" description="Helical" evidence="1">
    <location>
        <begin position="43"/>
        <end position="63"/>
    </location>
</feature>
<accession>A0ABD5YZE3</accession>
<evidence type="ECO:0000313" key="3">
    <source>
        <dbReference type="Proteomes" id="UP001596447"/>
    </source>
</evidence>
<keyword evidence="1" id="KW-0812">Transmembrane</keyword>
<name>A0ABD5YZE3_9EURY</name>